<dbReference type="AlphaFoldDB" id="A0A0H2SNT9"/>
<dbReference type="Proteomes" id="UP000053477">
    <property type="component" value="Unassembled WGS sequence"/>
</dbReference>
<gene>
    <name evidence="4" type="ORF">SCHPADRAFT_924986</name>
</gene>
<feature type="compositionally biased region" description="Low complexity" evidence="2">
    <location>
        <begin position="408"/>
        <end position="426"/>
    </location>
</feature>
<feature type="compositionally biased region" description="Basic and acidic residues" evidence="2">
    <location>
        <begin position="195"/>
        <end position="205"/>
    </location>
</feature>
<accession>A0A0H2SNT9</accession>
<feature type="region of interest" description="Disordered" evidence="2">
    <location>
        <begin position="172"/>
        <end position="219"/>
    </location>
</feature>
<feature type="region of interest" description="Disordered" evidence="2">
    <location>
        <begin position="479"/>
        <end position="532"/>
    </location>
</feature>
<dbReference type="SUPFAM" id="SSF63491">
    <property type="entry name" value="BAG domain"/>
    <property type="match status" value="1"/>
</dbReference>
<dbReference type="InParanoid" id="A0A0H2SNT9"/>
<keyword evidence="5" id="KW-1185">Reference proteome</keyword>
<organism evidence="4 5">
    <name type="scientific">Schizopora paradoxa</name>
    <dbReference type="NCBI Taxonomy" id="27342"/>
    <lineage>
        <taxon>Eukaryota</taxon>
        <taxon>Fungi</taxon>
        <taxon>Dikarya</taxon>
        <taxon>Basidiomycota</taxon>
        <taxon>Agaricomycotina</taxon>
        <taxon>Agaricomycetes</taxon>
        <taxon>Hymenochaetales</taxon>
        <taxon>Schizoporaceae</taxon>
        <taxon>Schizopora</taxon>
    </lineage>
</organism>
<dbReference type="STRING" id="27342.A0A0H2SNT9"/>
<dbReference type="OrthoDB" id="333905at2759"/>
<evidence type="ECO:0000313" key="4">
    <source>
        <dbReference type="EMBL" id="KLO18746.1"/>
    </source>
</evidence>
<dbReference type="EMBL" id="KQ085892">
    <property type="protein sequence ID" value="KLO18746.1"/>
    <property type="molecule type" value="Genomic_DNA"/>
</dbReference>
<dbReference type="InterPro" id="IPR036533">
    <property type="entry name" value="BAG_dom_sf"/>
</dbReference>
<reference evidence="4 5" key="1">
    <citation type="submission" date="2015-04" db="EMBL/GenBank/DDBJ databases">
        <title>Complete genome sequence of Schizopora paradoxa KUC8140, a cosmopolitan wood degrader in East Asia.</title>
        <authorList>
            <consortium name="DOE Joint Genome Institute"/>
            <person name="Min B."/>
            <person name="Park H."/>
            <person name="Jang Y."/>
            <person name="Kim J.-J."/>
            <person name="Kim K.H."/>
            <person name="Pangilinan J."/>
            <person name="Lipzen A."/>
            <person name="Riley R."/>
            <person name="Grigoriev I.V."/>
            <person name="Spatafora J.W."/>
            <person name="Choi I.-G."/>
        </authorList>
    </citation>
    <scope>NUCLEOTIDE SEQUENCE [LARGE SCALE GENOMIC DNA]</scope>
    <source>
        <strain evidence="4 5">KUC8140</strain>
    </source>
</reference>
<dbReference type="InterPro" id="IPR003103">
    <property type="entry name" value="BAG_domain"/>
</dbReference>
<protein>
    <recommendedName>
        <fullName evidence="3">BAG domain-containing protein</fullName>
    </recommendedName>
</protein>
<dbReference type="PROSITE" id="PS50096">
    <property type="entry name" value="IQ"/>
    <property type="match status" value="1"/>
</dbReference>
<feature type="domain" description="BAG" evidence="3">
    <location>
        <begin position="325"/>
        <end position="363"/>
    </location>
</feature>
<evidence type="ECO:0000256" key="1">
    <source>
        <dbReference type="SAM" id="Coils"/>
    </source>
</evidence>
<evidence type="ECO:0000256" key="2">
    <source>
        <dbReference type="SAM" id="MobiDB-lite"/>
    </source>
</evidence>
<evidence type="ECO:0000259" key="3">
    <source>
        <dbReference type="Pfam" id="PF02179"/>
    </source>
</evidence>
<dbReference type="CDD" id="cd23767">
    <property type="entry name" value="IQCD"/>
    <property type="match status" value="1"/>
</dbReference>
<keyword evidence="1" id="KW-0175">Coiled coil</keyword>
<feature type="coiled-coil region" evidence="1">
    <location>
        <begin position="47"/>
        <end position="83"/>
    </location>
</feature>
<feature type="compositionally biased region" description="Polar residues" evidence="2">
    <location>
        <begin position="397"/>
        <end position="407"/>
    </location>
</feature>
<feature type="compositionally biased region" description="Polar residues" evidence="2">
    <location>
        <begin position="569"/>
        <end position="587"/>
    </location>
</feature>
<dbReference type="Pfam" id="PF02179">
    <property type="entry name" value="BAG"/>
    <property type="match status" value="1"/>
</dbReference>
<dbReference type="Gene3D" id="1.20.58.120">
    <property type="entry name" value="BAG domain"/>
    <property type="match status" value="1"/>
</dbReference>
<evidence type="ECO:0000313" key="5">
    <source>
        <dbReference type="Proteomes" id="UP000053477"/>
    </source>
</evidence>
<feature type="region of interest" description="Disordered" evidence="2">
    <location>
        <begin position="395"/>
        <end position="449"/>
    </location>
</feature>
<sequence length="625" mass="68716">MMAYNFYNPSDNYYSNLFGAPRTSPYASRYGYTRNTPSYSDSYLRALADEEAARRELATAVRREQEARRKRELEQAHAQARARALAQAEAEARWRAAQEQELARRRAQAQAQARARTRARPQTMYGFPFGFAQQPFGAQYVDDDDDEEEAGDDEGEQYVNLADYLSAFAPRMGRRSRSVPHRDRPCPRTESPVHPQEEIHSERTVPSEQTSSTAAPIDVPIQSYEDTSKLNHAATKIQSAFRAHVERVAAEQTRSASLEKVHNISSKLEELRSSFTIPSTLEFDSSHIVKPRTTLTASEDGEVHLPYKLTYSPVNAPVHGYLDGLLKLLQQLDAVESGGDAQVRHERREVVKAVEAEMARVDSEVANIWTQTQRADSSTVPSATEEVMVEVPQVEEASSSIIPSATTPQVEESSPSVVLPESVTEPQVEEEDEVKADDSLASAPTENEVADVPMKASEDDANAEDEKAVDTLVLDITGSDEVVPSSEPISFDATTAQEPTFDEESSEQLNSSVVLPHPHEQLSSHPSDAGQEDLMIDVEPLSYTTEPDRDDAMKMIDVVPPSITAADSAPSSSVPTITTGNSLSTIPVKSDDEDDGVIVDPNGLVSPLTEKAPSDHTLDSDFEIL</sequence>
<proteinExistence type="predicted"/>
<dbReference type="GO" id="GO:0051087">
    <property type="term" value="F:protein-folding chaperone binding"/>
    <property type="evidence" value="ECO:0007669"/>
    <property type="project" value="InterPro"/>
</dbReference>
<feature type="region of interest" description="Disordered" evidence="2">
    <location>
        <begin position="563"/>
        <end position="625"/>
    </location>
</feature>
<name>A0A0H2SNT9_9AGAM</name>